<evidence type="ECO:0000259" key="2">
    <source>
        <dbReference type="PROSITE" id="PS51471"/>
    </source>
</evidence>
<proteinExistence type="inferred from homology"/>
<comment type="similarity">
    <text evidence="1">Belongs to the iron/ascorbate-dependent oxidoreductase family.</text>
</comment>
<comment type="caution">
    <text evidence="3">The sequence shown here is derived from an EMBL/GenBank/DDBJ whole genome shotgun (WGS) entry which is preliminary data.</text>
</comment>
<organism evidence="3 4">
    <name type="scientific">Serratia grimesii</name>
    <dbReference type="NCBI Taxonomy" id="82995"/>
    <lineage>
        <taxon>Bacteria</taxon>
        <taxon>Pseudomonadati</taxon>
        <taxon>Pseudomonadota</taxon>
        <taxon>Gammaproteobacteria</taxon>
        <taxon>Enterobacterales</taxon>
        <taxon>Yersiniaceae</taxon>
        <taxon>Serratia</taxon>
    </lineage>
</organism>
<dbReference type="GO" id="GO:0016491">
    <property type="term" value="F:oxidoreductase activity"/>
    <property type="evidence" value="ECO:0007669"/>
    <property type="project" value="UniProtKB-KW"/>
</dbReference>
<keyword evidence="1" id="KW-0408">Iron</keyword>
<gene>
    <name evidence="3" type="ORF">DHV72_11100</name>
</gene>
<dbReference type="InterPro" id="IPR018655">
    <property type="entry name" value="DUF2086"/>
</dbReference>
<accession>A0A9C7QTY7</accession>
<keyword evidence="1" id="KW-0560">Oxidoreductase</keyword>
<keyword evidence="1" id="KW-0479">Metal-binding</keyword>
<dbReference type="PROSITE" id="PS51471">
    <property type="entry name" value="FE2OG_OXY"/>
    <property type="match status" value="1"/>
</dbReference>
<protein>
    <submittedName>
        <fullName evidence="3">Proline hydroxylase</fullName>
    </submittedName>
</protein>
<dbReference type="AlphaFoldDB" id="A0A9C7QTY7"/>
<evidence type="ECO:0000313" key="4">
    <source>
        <dbReference type="Proteomes" id="UP000262210"/>
    </source>
</evidence>
<dbReference type="EMBL" id="DPSM01000015">
    <property type="protein sequence ID" value="HCK00560.1"/>
    <property type="molecule type" value="Genomic_DNA"/>
</dbReference>
<evidence type="ECO:0000313" key="3">
    <source>
        <dbReference type="EMBL" id="HCK00560.1"/>
    </source>
</evidence>
<dbReference type="Pfam" id="PF09859">
    <property type="entry name" value="Oxygenase-NA"/>
    <property type="match status" value="1"/>
</dbReference>
<dbReference type="Gene3D" id="2.60.120.620">
    <property type="entry name" value="q2cbj1_9rhob like domain"/>
    <property type="match status" value="1"/>
</dbReference>
<dbReference type="InterPro" id="IPR005123">
    <property type="entry name" value="Oxoglu/Fe-dep_dioxygenase_dom"/>
</dbReference>
<feature type="domain" description="Fe2OG dioxygenase" evidence="2">
    <location>
        <begin position="126"/>
        <end position="238"/>
    </location>
</feature>
<name>A0A9C7QTY7_9GAMM</name>
<reference evidence="3 4" key="1">
    <citation type="journal article" date="2018" name="Nat. Biotechnol.">
        <title>A standardized bacterial taxonomy based on genome phylogeny substantially revises the tree of life.</title>
        <authorList>
            <person name="Parks D.H."/>
            <person name="Chuvochina M."/>
            <person name="Waite D.W."/>
            <person name="Rinke C."/>
            <person name="Skarshewski A."/>
            <person name="Chaumeil P.A."/>
            <person name="Hugenholtz P."/>
        </authorList>
    </citation>
    <scope>NUCLEOTIDE SEQUENCE [LARGE SCALE GENOMIC DNA]</scope>
    <source>
        <strain evidence="3">UBA11264</strain>
    </source>
</reference>
<dbReference type="RefSeq" id="WP_278431211.1">
    <property type="nucleotide sequence ID" value="NZ_DPSM01000015.1"/>
</dbReference>
<dbReference type="GO" id="GO:0046872">
    <property type="term" value="F:metal ion binding"/>
    <property type="evidence" value="ECO:0007669"/>
    <property type="project" value="UniProtKB-KW"/>
</dbReference>
<sequence length="239" mass="26900">MNINHSPCTSPAQRYNWEAAARSLDDFGNAVLPTLLSPEQCDALSALYGQKEGFRARIIMSRHGFGRGEYQYFSYPLPSLLDELRHSLYACIAPLANRWNRYLGIENEYPAELDAYIRHCHSAGQTRPTPLLLQYGVGDYNCLHQDLYGEHVFPIQVAILLSEPGIDFDGGEFVMTEQASRSRRAEVVALNKGDAVVFTVNQRPVFGGRKPGKVAMRHGVSRITRGHRYTMGIIFHDAR</sequence>
<dbReference type="Proteomes" id="UP000262210">
    <property type="component" value="Unassembled WGS sequence"/>
</dbReference>
<evidence type="ECO:0000256" key="1">
    <source>
        <dbReference type="RuleBase" id="RU003682"/>
    </source>
</evidence>